<proteinExistence type="predicted"/>
<gene>
    <name evidence="2" type="ORF">DCAF_LOCUS15003</name>
</gene>
<dbReference type="CDD" id="cd23709">
    <property type="entry name" value="Psrp5_CTD"/>
    <property type="match status" value="1"/>
</dbReference>
<evidence type="ECO:0000313" key="2">
    <source>
        <dbReference type="EMBL" id="CAK7339925.1"/>
    </source>
</evidence>
<dbReference type="AlphaFoldDB" id="A0AAV1RVQ5"/>
<protein>
    <recommendedName>
        <fullName evidence="4">50S ribosomal protein 5, chloroplastic</fullName>
    </recommendedName>
</protein>
<organism evidence="2 3">
    <name type="scientific">Dovyalis caffra</name>
    <dbReference type="NCBI Taxonomy" id="77055"/>
    <lineage>
        <taxon>Eukaryota</taxon>
        <taxon>Viridiplantae</taxon>
        <taxon>Streptophyta</taxon>
        <taxon>Embryophyta</taxon>
        <taxon>Tracheophyta</taxon>
        <taxon>Spermatophyta</taxon>
        <taxon>Magnoliopsida</taxon>
        <taxon>eudicotyledons</taxon>
        <taxon>Gunneridae</taxon>
        <taxon>Pentapetalae</taxon>
        <taxon>rosids</taxon>
        <taxon>fabids</taxon>
        <taxon>Malpighiales</taxon>
        <taxon>Salicaceae</taxon>
        <taxon>Flacourtieae</taxon>
        <taxon>Dovyalis</taxon>
    </lineage>
</organism>
<feature type="compositionally biased region" description="Basic residues" evidence="1">
    <location>
        <begin position="114"/>
        <end position="134"/>
    </location>
</feature>
<dbReference type="InterPro" id="IPR040307">
    <property type="entry name" value="Ribosomal_cL37"/>
</dbReference>
<evidence type="ECO:0000313" key="3">
    <source>
        <dbReference type="Proteomes" id="UP001314170"/>
    </source>
</evidence>
<keyword evidence="3" id="KW-1185">Reference proteome</keyword>
<dbReference type="PANTHER" id="PTHR34678:SF4">
    <property type="entry name" value="50S RIBOSOMAL PROTEIN 5, CHLOROPLASTIC"/>
    <property type="match status" value="1"/>
</dbReference>
<dbReference type="PANTHER" id="PTHR34678">
    <property type="entry name" value="50S RIBOSOMAL PROTEIN 5, CHLOROPLASTIC"/>
    <property type="match status" value="1"/>
</dbReference>
<comment type="caution">
    <text evidence="2">The sequence shown here is derived from an EMBL/GenBank/DDBJ whole genome shotgun (WGS) entry which is preliminary data.</text>
</comment>
<accession>A0AAV1RVQ5</accession>
<evidence type="ECO:0000256" key="1">
    <source>
        <dbReference type="SAM" id="MobiDB-lite"/>
    </source>
</evidence>
<name>A0AAV1RVQ5_9ROSI</name>
<dbReference type="GO" id="GO:0009535">
    <property type="term" value="C:chloroplast thylakoid membrane"/>
    <property type="evidence" value="ECO:0007669"/>
    <property type="project" value="TreeGrafter"/>
</dbReference>
<feature type="region of interest" description="Disordered" evidence="1">
    <location>
        <begin position="65"/>
        <end position="89"/>
    </location>
</feature>
<reference evidence="2 3" key="1">
    <citation type="submission" date="2024-01" db="EMBL/GenBank/DDBJ databases">
        <authorList>
            <person name="Waweru B."/>
        </authorList>
    </citation>
    <scope>NUCLEOTIDE SEQUENCE [LARGE SCALE GENOMIC DNA]</scope>
</reference>
<sequence length="147" mass="16004">MALRVSGPIASSASLHGVSSTRVTLAFPSCSLSLKPIGLVSKSFNGICQSTPTIAMGKGLLIVKASSDGKGTGPDSGQPVSGSDDEEEDVLLDKLPLDSKLQLKLEHKMRMKLGKKIRLRRKKLDRKRRMRKRGQWPPSKVNKLKNV</sequence>
<dbReference type="EMBL" id="CAWUPB010001159">
    <property type="protein sequence ID" value="CAK7339925.1"/>
    <property type="molecule type" value="Genomic_DNA"/>
</dbReference>
<dbReference type="GO" id="GO:0032544">
    <property type="term" value="P:plastid translation"/>
    <property type="evidence" value="ECO:0007669"/>
    <property type="project" value="TreeGrafter"/>
</dbReference>
<feature type="region of interest" description="Disordered" evidence="1">
    <location>
        <begin position="114"/>
        <end position="147"/>
    </location>
</feature>
<evidence type="ECO:0008006" key="4">
    <source>
        <dbReference type="Google" id="ProtNLM"/>
    </source>
</evidence>
<dbReference type="Proteomes" id="UP001314170">
    <property type="component" value="Unassembled WGS sequence"/>
</dbReference>